<dbReference type="Pfam" id="PF12762">
    <property type="entry name" value="DDE_Tnp_IS1595"/>
    <property type="match status" value="1"/>
</dbReference>
<sequence>MIRENTFFQEQKLSVQKIVHIAADWVESPGRDNERTASLHGVTTSTIVNLNKLFRQLTEQWFERQIEKNPNFLLGGPGKIVEIDESHMYKAKYNRGHMLRRKSIWIFGMTERHTNKVAMFRVKQRDAATLLPIIRAHVKPGSMIVSDADVVTRIIEYVNKIVTWQDLPMRFKVDVATLLDRDSRLAFQLTSRAENDIVSRCPINLKSLSISSFYCGKRPIPEKQQFSFRYCVQLPNDRVAVTEKRYIRDRAVEEFVRIFKHKKTTVKTLRLTAGRRMDDFLKNAVAGIVELKKEQCPKFVIRVTEIDFHGNLVAEFCELLSFFDTSILMSIKIEGYDIEPEVVSMLVATEQFKKAKKVSIMPLVSVPIDNFLHLNTFEVKLASAKPEEVVKVVKKFQTEPLPLDSFFTIMAEREIDENFLVGLFEKMKLPEKSRYSISTHDYNHVSKHATPSSDNVFILKVDAQSIYGVIVSCDALKRLKMDVAVYLNLREFGFDFTDL</sequence>
<keyword evidence="4" id="KW-1185">Reference proteome</keyword>
<evidence type="ECO:0000259" key="1">
    <source>
        <dbReference type="Pfam" id="PF01827"/>
    </source>
</evidence>
<reference evidence="3 4" key="1">
    <citation type="submission" date="2022-04" db="EMBL/GenBank/DDBJ databases">
        <title>Chromosome-level reference genomes for two strains of Caenorhabditis briggsae: an improved platform for comparative genomics.</title>
        <authorList>
            <person name="Stevens L."/>
            <person name="Andersen E."/>
        </authorList>
    </citation>
    <scope>NUCLEOTIDE SEQUENCE [LARGE SCALE GENOMIC DNA]</scope>
    <source>
        <strain evidence="3">VX34</strain>
        <tissue evidence="3">Whole-organism</tissue>
    </source>
</reference>
<dbReference type="Pfam" id="PF01827">
    <property type="entry name" value="FTH"/>
    <property type="match status" value="1"/>
</dbReference>
<dbReference type="InterPro" id="IPR053164">
    <property type="entry name" value="IS1016-like_transposase"/>
</dbReference>
<dbReference type="PANTHER" id="PTHR47163">
    <property type="entry name" value="DDE_TNP_IS1595 DOMAIN-CONTAINING PROTEIN"/>
    <property type="match status" value="1"/>
</dbReference>
<dbReference type="Proteomes" id="UP000829354">
    <property type="component" value="Chromosome V"/>
</dbReference>
<evidence type="ECO:0000313" key="3">
    <source>
        <dbReference type="EMBL" id="UMM33209.1"/>
    </source>
</evidence>
<proteinExistence type="predicted"/>
<feature type="domain" description="ISXO2-like transposase" evidence="2">
    <location>
        <begin position="81"/>
        <end position="148"/>
    </location>
</feature>
<dbReference type="AlphaFoldDB" id="A0AAE9EWS1"/>
<evidence type="ECO:0000313" key="4">
    <source>
        <dbReference type="Proteomes" id="UP000829354"/>
    </source>
</evidence>
<dbReference type="InterPro" id="IPR024445">
    <property type="entry name" value="Tnp_ISXO2-like"/>
</dbReference>
<dbReference type="InterPro" id="IPR002900">
    <property type="entry name" value="DUF38/FTH_CAE_spp"/>
</dbReference>
<dbReference type="PANTHER" id="PTHR47163:SF3">
    <property type="entry name" value="PROTEIN CBG18017"/>
    <property type="match status" value="1"/>
</dbReference>
<protein>
    <submittedName>
        <fullName evidence="3">Uncharacterized protein</fullName>
    </submittedName>
</protein>
<evidence type="ECO:0000259" key="2">
    <source>
        <dbReference type="Pfam" id="PF12762"/>
    </source>
</evidence>
<dbReference type="EMBL" id="CP092624">
    <property type="protein sequence ID" value="UMM33209.1"/>
    <property type="molecule type" value="Genomic_DNA"/>
</dbReference>
<gene>
    <name evidence="3" type="ORF">L5515_006770</name>
</gene>
<name>A0AAE9EWS1_CAEBR</name>
<organism evidence="3 4">
    <name type="scientific">Caenorhabditis briggsae</name>
    <dbReference type="NCBI Taxonomy" id="6238"/>
    <lineage>
        <taxon>Eukaryota</taxon>
        <taxon>Metazoa</taxon>
        <taxon>Ecdysozoa</taxon>
        <taxon>Nematoda</taxon>
        <taxon>Chromadorea</taxon>
        <taxon>Rhabditida</taxon>
        <taxon>Rhabditina</taxon>
        <taxon>Rhabditomorpha</taxon>
        <taxon>Rhabditoidea</taxon>
        <taxon>Rhabditidae</taxon>
        <taxon>Peloderinae</taxon>
        <taxon>Caenorhabditis</taxon>
    </lineage>
</organism>
<feature type="domain" description="DUF38" evidence="1">
    <location>
        <begin position="298"/>
        <end position="397"/>
    </location>
</feature>
<accession>A0AAE9EWS1</accession>